<name>A0A7V6PCV1_9HYPH</name>
<dbReference type="SUPFAM" id="SSF46785">
    <property type="entry name" value="Winged helix' DNA-binding domain"/>
    <property type="match status" value="1"/>
</dbReference>
<dbReference type="PRINTS" id="PR00778">
    <property type="entry name" value="HTHARSR"/>
</dbReference>
<dbReference type="InterPro" id="IPR051011">
    <property type="entry name" value="Metal_resp_trans_reg"/>
</dbReference>
<sequence length="121" mass="13429">MTRDITAMMKAGQSSAELSLRAGEVADLLKTLSHPARLMIVCSLVESEYSVGELEEKVDVHQPHLSQHLTVLRSSAVVETRREGKQIYYRLTEDKAAQLVAALYDIFCVENGKPALTAREN</sequence>
<dbReference type="SMART" id="SM00418">
    <property type="entry name" value="HTH_ARSR"/>
    <property type="match status" value="1"/>
</dbReference>
<reference evidence="5 6" key="1">
    <citation type="journal article" date="2020" name="Biotechnol. Biofuels">
        <title>New insights from the biogas microbiome by comprehensive genome-resolved metagenomics of nearly 1600 species originating from multiple anaerobic digesters.</title>
        <authorList>
            <person name="Campanaro S."/>
            <person name="Treu L."/>
            <person name="Rodriguez-R L.M."/>
            <person name="Kovalovszki A."/>
            <person name="Ziels R.M."/>
            <person name="Maus I."/>
            <person name="Zhu X."/>
            <person name="Kougias P.G."/>
            <person name="Basile A."/>
            <person name="Luo G."/>
            <person name="Schluter A."/>
            <person name="Konstantinidis K.T."/>
            <person name="Angelidaki I."/>
        </authorList>
    </citation>
    <scope>NUCLEOTIDE SEQUENCE [LARGE SCALE GENOMIC DNA]</scope>
    <source>
        <strain evidence="5">AS04akNAM_66</strain>
    </source>
</reference>
<dbReference type="PROSITE" id="PS50987">
    <property type="entry name" value="HTH_ARSR_2"/>
    <property type="match status" value="1"/>
</dbReference>
<keyword evidence="2" id="KW-0238">DNA-binding</keyword>
<dbReference type="EMBL" id="DUMN01000375">
    <property type="protein sequence ID" value="HHV68598.1"/>
    <property type="molecule type" value="Genomic_DNA"/>
</dbReference>
<dbReference type="GO" id="GO:0003700">
    <property type="term" value="F:DNA-binding transcription factor activity"/>
    <property type="evidence" value="ECO:0007669"/>
    <property type="project" value="InterPro"/>
</dbReference>
<dbReference type="CDD" id="cd00090">
    <property type="entry name" value="HTH_ARSR"/>
    <property type="match status" value="1"/>
</dbReference>
<dbReference type="InterPro" id="IPR001845">
    <property type="entry name" value="HTH_ArsR_DNA-bd_dom"/>
</dbReference>
<evidence type="ECO:0000313" key="6">
    <source>
        <dbReference type="Proteomes" id="UP000551563"/>
    </source>
</evidence>
<accession>A0A7V6PCV1</accession>
<dbReference type="PANTHER" id="PTHR43132">
    <property type="entry name" value="ARSENICAL RESISTANCE OPERON REPRESSOR ARSR-RELATED"/>
    <property type="match status" value="1"/>
</dbReference>
<protein>
    <submittedName>
        <fullName evidence="5">Helix-turn-helix transcriptional regulator</fullName>
    </submittedName>
</protein>
<dbReference type="InterPro" id="IPR036390">
    <property type="entry name" value="WH_DNA-bd_sf"/>
</dbReference>
<keyword evidence="1" id="KW-0805">Transcription regulation</keyword>
<dbReference type="InterPro" id="IPR036388">
    <property type="entry name" value="WH-like_DNA-bd_sf"/>
</dbReference>
<organism evidence="5 6">
    <name type="scientific">Brucella intermedia</name>
    <dbReference type="NCBI Taxonomy" id="94625"/>
    <lineage>
        <taxon>Bacteria</taxon>
        <taxon>Pseudomonadati</taxon>
        <taxon>Pseudomonadota</taxon>
        <taxon>Alphaproteobacteria</taxon>
        <taxon>Hyphomicrobiales</taxon>
        <taxon>Brucellaceae</taxon>
        <taxon>Brucella/Ochrobactrum group</taxon>
        <taxon>Brucella</taxon>
    </lineage>
</organism>
<dbReference type="NCBIfam" id="NF033788">
    <property type="entry name" value="HTH_metalloreg"/>
    <property type="match status" value="1"/>
</dbReference>
<dbReference type="GO" id="GO:0003677">
    <property type="term" value="F:DNA binding"/>
    <property type="evidence" value="ECO:0007669"/>
    <property type="project" value="UniProtKB-KW"/>
</dbReference>
<evidence type="ECO:0000259" key="4">
    <source>
        <dbReference type="PROSITE" id="PS50987"/>
    </source>
</evidence>
<evidence type="ECO:0000256" key="3">
    <source>
        <dbReference type="ARBA" id="ARBA00023163"/>
    </source>
</evidence>
<evidence type="ECO:0000256" key="2">
    <source>
        <dbReference type="ARBA" id="ARBA00023125"/>
    </source>
</evidence>
<dbReference type="Proteomes" id="UP000551563">
    <property type="component" value="Unassembled WGS sequence"/>
</dbReference>
<dbReference type="NCBIfam" id="NF040642">
    <property type="entry name" value="sulf_sens_BigR"/>
    <property type="match status" value="1"/>
</dbReference>
<evidence type="ECO:0000256" key="1">
    <source>
        <dbReference type="ARBA" id="ARBA00023015"/>
    </source>
</evidence>
<dbReference type="Gene3D" id="1.10.10.10">
    <property type="entry name" value="Winged helix-like DNA-binding domain superfamily/Winged helix DNA-binding domain"/>
    <property type="match status" value="1"/>
</dbReference>
<feature type="domain" description="HTH arsR-type" evidence="4">
    <location>
        <begin position="17"/>
        <end position="111"/>
    </location>
</feature>
<evidence type="ECO:0000313" key="5">
    <source>
        <dbReference type="EMBL" id="HHV68598.1"/>
    </source>
</evidence>
<dbReference type="Pfam" id="PF01022">
    <property type="entry name" value="HTH_5"/>
    <property type="match status" value="1"/>
</dbReference>
<dbReference type="InterPro" id="IPR011991">
    <property type="entry name" value="ArsR-like_HTH"/>
</dbReference>
<dbReference type="PANTHER" id="PTHR43132:SF2">
    <property type="entry name" value="ARSENICAL RESISTANCE OPERON REPRESSOR ARSR-RELATED"/>
    <property type="match status" value="1"/>
</dbReference>
<comment type="caution">
    <text evidence="5">The sequence shown here is derived from an EMBL/GenBank/DDBJ whole genome shotgun (WGS) entry which is preliminary data.</text>
</comment>
<dbReference type="AlphaFoldDB" id="A0A7V6PCV1"/>
<proteinExistence type="predicted"/>
<keyword evidence="3" id="KW-0804">Transcription</keyword>
<gene>
    <name evidence="5" type="ORF">GXX48_13265</name>
</gene>